<dbReference type="EMBL" id="CM047582">
    <property type="protein sequence ID" value="KAI9914292.1"/>
    <property type="molecule type" value="Genomic_DNA"/>
</dbReference>
<keyword evidence="2" id="KW-1185">Reference proteome</keyword>
<evidence type="ECO:0000313" key="2">
    <source>
        <dbReference type="Proteomes" id="UP001163321"/>
    </source>
</evidence>
<proteinExistence type="predicted"/>
<gene>
    <name evidence="1" type="ORF">PsorP6_007335</name>
</gene>
<protein>
    <submittedName>
        <fullName evidence="1">Uncharacterized protein</fullName>
    </submittedName>
</protein>
<accession>A0ACC0W778</accession>
<evidence type="ECO:0000313" key="1">
    <source>
        <dbReference type="EMBL" id="KAI9914292.1"/>
    </source>
</evidence>
<comment type="caution">
    <text evidence="1">The sequence shown here is derived from an EMBL/GenBank/DDBJ whole genome shotgun (WGS) entry which is preliminary data.</text>
</comment>
<name>A0ACC0W778_9STRA</name>
<dbReference type="Proteomes" id="UP001163321">
    <property type="component" value="Chromosome 3"/>
</dbReference>
<reference evidence="1 2" key="1">
    <citation type="journal article" date="2022" name="bioRxiv">
        <title>The genome of the oomycete Peronosclerospora sorghi, a cosmopolitan pathogen of maize and sorghum, is inflated with dispersed pseudogenes.</title>
        <authorList>
            <person name="Fletcher K."/>
            <person name="Martin F."/>
            <person name="Isakeit T."/>
            <person name="Cavanaugh K."/>
            <person name="Magill C."/>
            <person name="Michelmore R."/>
        </authorList>
    </citation>
    <scope>NUCLEOTIDE SEQUENCE [LARGE SCALE GENOMIC DNA]</scope>
    <source>
        <strain evidence="1">P6</strain>
    </source>
</reference>
<organism evidence="1 2">
    <name type="scientific">Peronosclerospora sorghi</name>
    <dbReference type="NCBI Taxonomy" id="230839"/>
    <lineage>
        <taxon>Eukaryota</taxon>
        <taxon>Sar</taxon>
        <taxon>Stramenopiles</taxon>
        <taxon>Oomycota</taxon>
        <taxon>Peronosporomycetes</taxon>
        <taxon>Peronosporales</taxon>
        <taxon>Peronosporaceae</taxon>
        <taxon>Peronosclerospora</taxon>
    </lineage>
</organism>
<sequence>MKLLPEISTSKCHDFATVFQNDLAAKTLDDPEQKRFVHQLKKLMETKSVEVIEDEDEQVQADIFSFLQQPSNTLLTSSRDNVASTCHPEHLMRDVLRDHQNRAKEGFTSAQSGCFSSRNTASLPCSRFHVIPMLSCAFKRFSEEQRPNSGNTVNRTSINHENPLSRVRGISSIGQHSA</sequence>